<evidence type="ECO:0000313" key="2">
    <source>
        <dbReference type="Ensembl" id="ENSCSAVP00000017632.1"/>
    </source>
</evidence>
<proteinExistence type="predicted"/>
<sequence length="314" mass="34820">MNSIAGAIQHDFLRAIPTAPKSPSQKSPGSAFDILNAKTGSQFRESSSMLKIPDKLKVRRASVSCVTNHDDSKKYDFLGSSKDDTLLLIQKTDGDRPPLPKTVPKQHAVLSTTDLPRNALVNYLGSIEITSDELRVLDLERSLLALKGCIGQFALLRVLGDGFSLQDCNEVNPSEPTAERKNRKKRYKKIGQSEAEDSGRAEDRKAQSKGVANILSCMKCVGPSRYQLLQHNNSINLKGYDVMKRKKKMIFFEYRKIIYSGVDIKGAPSNLLIWLYHIVSGSCTSVQCYAAECDDAQHARNLSRALGQQMATLR</sequence>
<dbReference type="CDD" id="cd00934">
    <property type="entry name" value="PTB"/>
    <property type="match status" value="1"/>
</dbReference>
<evidence type="ECO:0000313" key="3">
    <source>
        <dbReference type="Proteomes" id="UP000007875"/>
    </source>
</evidence>
<reference evidence="3" key="1">
    <citation type="submission" date="2003-08" db="EMBL/GenBank/DDBJ databases">
        <authorList>
            <person name="Birren B."/>
            <person name="Nusbaum C."/>
            <person name="Abebe A."/>
            <person name="Abouelleil A."/>
            <person name="Adekoya E."/>
            <person name="Ait-zahra M."/>
            <person name="Allen N."/>
            <person name="Allen T."/>
            <person name="An P."/>
            <person name="Anderson M."/>
            <person name="Anderson S."/>
            <person name="Arachchi H."/>
            <person name="Armbruster J."/>
            <person name="Bachantsang P."/>
            <person name="Baldwin J."/>
            <person name="Barry A."/>
            <person name="Bayul T."/>
            <person name="Blitshsteyn B."/>
            <person name="Bloom T."/>
            <person name="Blye J."/>
            <person name="Boguslavskiy L."/>
            <person name="Borowsky M."/>
            <person name="Boukhgalter B."/>
            <person name="Brunache A."/>
            <person name="Butler J."/>
            <person name="Calixte N."/>
            <person name="Calvo S."/>
            <person name="Camarata J."/>
            <person name="Campo K."/>
            <person name="Chang J."/>
            <person name="Cheshatsang Y."/>
            <person name="Citroen M."/>
            <person name="Collymore A."/>
            <person name="Considine T."/>
            <person name="Cook A."/>
            <person name="Cooke P."/>
            <person name="Corum B."/>
            <person name="Cuomo C."/>
            <person name="David R."/>
            <person name="Dawoe T."/>
            <person name="Degray S."/>
            <person name="Dodge S."/>
            <person name="Dooley K."/>
            <person name="Dorje P."/>
            <person name="Dorjee K."/>
            <person name="Dorris L."/>
            <person name="Duffey N."/>
            <person name="Dupes A."/>
            <person name="Elkins T."/>
            <person name="Engels R."/>
            <person name="Erickson J."/>
            <person name="Farina A."/>
            <person name="Faro S."/>
            <person name="Ferreira P."/>
            <person name="Fischer H."/>
            <person name="Fitzgerald M."/>
            <person name="Foley K."/>
            <person name="Gage D."/>
            <person name="Galagan J."/>
            <person name="Gearin G."/>
            <person name="Gnerre S."/>
            <person name="Gnirke A."/>
            <person name="Goyette A."/>
            <person name="Graham J."/>
            <person name="Grandbois E."/>
            <person name="Gyaltsen K."/>
            <person name="Hafez N."/>
            <person name="Hagopian D."/>
            <person name="Hagos B."/>
            <person name="Hall J."/>
            <person name="Hatcher B."/>
            <person name="Heller A."/>
            <person name="Higgins H."/>
            <person name="Honan T."/>
            <person name="Horn A."/>
            <person name="Houde N."/>
            <person name="Hughes L."/>
            <person name="Hulme W."/>
            <person name="Husby E."/>
            <person name="Iliev I."/>
            <person name="Jaffe D."/>
            <person name="Jones C."/>
            <person name="Kamal M."/>
            <person name="Kamat A."/>
            <person name="Kamvysselis M."/>
            <person name="Karlsson E."/>
            <person name="Kells C."/>
            <person name="Kieu A."/>
            <person name="Kisner P."/>
            <person name="Kodira C."/>
            <person name="Kulbokas E."/>
            <person name="Labutti K."/>
            <person name="Lama D."/>
            <person name="Landers T."/>
            <person name="Leger J."/>
            <person name="Levine S."/>
            <person name="Lewis D."/>
            <person name="Lewis T."/>
            <person name="Lindblad-toh K."/>
            <person name="Liu X."/>
            <person name="Lokyitsang T."/>
            <person name="Lokyitsang Y."/>
            <person name="Lucien O."/>
            <person name="Lui A."/>
            <person name="Ma L.J."/>
            <person name="Mabbitt R."/>
            <person name="Macdonald J."/>
            <person name="Maclean C."/>
            <person name="Major J."/>
            <person name="Manning J."/>
            <person name="Marabella R."/>
            <person name="Maru K."/>
            <person name="Matthews C."/>
            <person name="Mauceli E."/>
            <person name="Mccarthy M."/>
            <person name="Mcdonough S."/>
            <person name="Mcghee T."/>
            <person name="Meldrim J."/>
            <person name="Meneus L."/>
            <person name="Mesirov J."/>
            <person name="Mihalev A."/>
            <person name="Mihova T."/>
            <person name="Mikkelsen T."/>
            <person name="Mlenga V."/>
            <person name="Moru K."/>
            <person name="Mozes J."/>
            <person name="Mulrain L."/>
            <person name="Munson G."/>
            <person name="Naylor J."/>
            <person name="Newes C."/>
            <person name="Nguyen C."/>
            <person name="Nguyen N."/>
            <person name="Nguyen T."/>
            <person name="Nicol R."/>
            <person name="Nielsen C."/>
            <person name="Nizzari M."/>
            <person name="Norbu C."/>
            <person name="Norbu N."/>
            <person name="O'donnell P."/>
            <person name="Okoawo O."/>
            <person name="O'leary S."/>
            <person name="Omotosho B."/>
            <person name="O'neill K."/>
            <person name="Osman S."/>
            <person name="Parker S."/>
            <person name="Perrin D."/>
            <person name="Phunkhang P."/>
            <person name="Piqani B."/>
            <person name="Purcell S."/>
            <person name="Rachupka T."/>
            <person name="Ramasamy U."/>
            <person name="Rameau R."/>
            <person name="Ray V."/>
            <person name="Raymond C."/>
            <person name="Retta R."/>
            <person name="Richardson S."/>
            <person name="Rise C."/>
            <person name="Rodriguez J."/>
            <person name="Rogers J."/>
            <person name="Rogov P."/>
            <person name="Rutman M."/>
            <person name="Schupbach R."/>
            <person name="Seaman C."/>
            <person name="Settipalli S."/>
            <person name="Sharpe T."/>
            <person name="Sheridan J."/>
            <person name="Sherpa N."/>
            <person name="Shi J."/>
            <person name="Smirnov S."/>
            <person name="Smith C."/>
            <person name="Sougnez C."/>
            <person name="Spencer B."/>
            <person name="Stalker J."/>
            <person name="Stange-thomann N."/>
            <person name="Stavropoulos S."/>
            <person name="Stetson K."/>
            <person name="Stone C."/>
            <person name="Stone S."/>
            <person name="Stubbs M."/>
            <person name="Talamas J."/>
            <person name="Tchuinga P."/>
            <person name="Tenzing P."/>
            <person name="Tesfaye S."/>
            <person name="Theodore J."/>
            <person name="Thoulutsang Y."/>
            <person name="Topham K."/>
            <person name="Towey S."/>
            <person name="Tsamla T."/>
            <person name="Tsomo N."/>
            <person name="Vallee D."/>
            <person name="Vassiliev H."/>
            <person name="Venkataraman V."/>
            <person name="Vinson J."/>
            <person name="Vo A."/>
            <person name="Wade C."/>
            <person name="Wang S."/>
            <person name="Wangchuk T."/>
            <person name="Wangdi T."/>
            <person name="Whittaker C."/>
            <person name="Wilkinson J."/>
            <person name="Wu Y."/>
            <person name="Wyman D."/>
            <person name="Yadav S."/>
            <person name="Yang S."/>
            <person name="Yang X."/>
            <person name="Yeager S."/>
            <person name="Yee E."/>
            <person name="Young G."/>
            <person name="Zainoun J."/>
            <person name="Zembeck L."/>
            <person name="Zimmer A."/>
            <person name="Zody M."/>
            <person name="Lander E."/>
        </authorList>
    </citation>
    <scope>NUCLEOTIDE SEQUENCE [LARGE SCALE GENOMIC DNA]</scope>
</reference>
<name>H2ZJ66_CIOSA</name>
<reference evidence="2" key="3">
    <citation type="submission" date="2025-09" db="UniProtKB">
        <authorList>
            <consortium name="Ensembl"/>
        </authorList>
    </citation>
    <scope>IDENTIFICATION</scope>
</reference>
<evidence type="ECO:0000256" key="1">
    <source>
        <dbReference type="SAM" id="MobiDB-lite"/>
    </source>
</evidence>
<protein>
    <submittedName>
        <fullName evidence="2">Uncharacterized protein</fullName>
    </submittedName>
</protein>
<dbReference type="HOGENOM" id="CLU_885547_0_0_1"/>
<feature type="region of interest" description="Disordered" evidence="1">
    <location>
        <begin position="171"/>
        <end position="205"/>
    </location>
</feature>
<organism evidence="2 3">
    <name type="scientific">Ciona savignyi</name>
    <name type="common">Pacific transparent sea squirt</name>
    <dbReference type="NCBI Taxonomy" id="51511"/>
    <lineage>
        <taxon>Eukaryota</taxon>
        <taxon>Metazoa</taxon>
        <taxon>Chordata</taxon>
        <taxon>Tunicata</taxon>
        <taxon>Ascidiacea</taxon>
        <taxon>Phlebobranchia</taxon>
        <taxon>Cionidae</taxon>
        <taxon>Ciona</taxon>
    </lineage>
</organism>
<dbReference type="Ensembl" id="ENSCSAVT00000017824.1">
    <property type="protein sequence ID" value="ENSCSAVP00000017632.1"/>
    <property type="gene ID" value="ENSCSAVG00000010380.1"/>
</dbReference>
<dbReference type="InParanoid" id="H2ZJ66"/>
<reference evidence="2" key="2">
    <citation type="submission" date="2025-08" db="UniProtKB">
        <authorList>
            <consortium name="Ensembl"/>
        </authorList>
    </citation>
    <scope>IDENTIFICATION</scope>
</reference>
<keyword evidence="3" id="KW-1185">Reference proteome</keyword>
<accession>H2ZJ66</accession>
<dbReference type="AlphaFoldDB" id="H2ZJ66"/>
<dbReference type="Proteomes" id="UP000007875">
    <property type="component" value="Unassembled WGS sequence"/>
</dbReference>